<dbReference type="RefSeq" id="WP_025413544.1">
    <property type="nucleotide sequence ID" value="NZ_CP007129.1"/>
</dbReference>
<dbReference type="HOGENOM" id="CLU_244599_0_0_0"/>
<evidence type="ECO:0000313" key="1">
    <source>
        <dbReference type="EMBL" id="AHG92123.1"/>
    </source>
</evidence>
<gene>
    <name evidence="1" type="ORF">J421_4588</name>
    <name evidence="2" type="ORF">J421_4656</name>
</gene>
<dbReference type="EMBL" id="CP007129">
    <property type="protein sequence ID" value="AHG92191.1"/>
    <property type="molecule type" value="Genomic_DNA"/>
</dbReference>
<dbReference type="InterPro" id="IPR012334">
    <property type="entry name" value="Pectin_lyas_fold"/>
</dbReference>
<keyword evidence="3" id="KW-1185">Reference proteome</keyword>
<evidence type="ECO:0000313" key="3">
    <source>
        <dbReference type="Proteomes" id="UP000019151"/>
    </source>
</evidence>
<proteinExistence type="predicted"/>
<name>W0RRB0_9BACT</name>
<evidence type="ECO:0000313" key="2">
    <source>
        <dbReference type="EMBL" id="AHG92191.1"/>
    </source>
</evidence>
<accession>W0RRB0</accession>
<dbReference type="Proteomes" id="UP000019151">
    <property type="component" value="Plasmid 1"/>
</dbReference>
<dbReference type="InParanoid" id="W0RRB0"/>
<reference evidence="1 3" key="2">
    <citation type="journal article" date="2014" name="Genome Announc.">
        <title>Genome Sequence and Methylome of Soil Bacterium Gemmatirosa kalamazoonensis KBS708T, a Member of the Rarely Cultivated Gemmatimonadetes Phylum.</title>
        <authorList>
            <person name="Debruyn J.M."/>
            <person name="Radosevich M."/>
            <person name="Wommack K.E."/>
            <person name="Polson S.W."/>
            <person name="Hauser L.J."/>
            <person name="Fawaz M.N."/>
            <person name="Korlach J."/>
            <person name="Tsai Y.C."/>
        </authorList>
    </citation>
    <scope>NUCLEOTIDE SEQUENCE [LARGE SCALE GENOMIC DNA]</scope>
    <source>
        <strain evidence="1 3">KBS708</strain>
        <plasmid evidence="1">1</plasmid>
        <plasmid evidence="3">Plasmid 1</plasmid>
    </source>
</reference>
<dbReference type="InterPro" id="IPR011050">
    <property type="entry name" value="Pectin_lyase_fold/virulence"/>
</dbReference>
<keyword evidence="1" id="KW-0614">Plasmid</keyword>
<dbReference type="KEGG" id="gba:J421_4656"/>
<dbReference type="SUPFAM" id="SSF51126">
    <property type="entry name" value="Pectin lyase-like"/>
    <property type="match status" value="2"/>
</dbReference>
<geneLocation type="plasmid" evidence="1 3">
    <name>1</name>
</geneLocation>
<dbReference type="EMBL" id="CP007129">
    <property type="protein sequence ID" value="AHG92123.1"/>
    <property type="molecule type" value="Genomic_DNA"/>
</dbReference>
<sequence>MAKDLITKVEVWSGLQCQGGAKLAGCLSLAPDELGIFAEYTLNGEDQLELTVPSTDPIVPYLQPRRILRVEYSRGADGVTVIEEWRLHSEEREDDGEFGTVQIVASSLLLDLADAGPLYDVSLATPQLSGRLDQATWATFCATILGPFLTQQGYGYIAAGTVGYPAQLFDWEWNGENALQVIRNTFSGAYSCEPQLVRNGTTQYDLNAPVEIGSTAPARTITSDATGTQVPLTNLRRAYDVAEQVTRVVAIGENATSLDQNAFRLSARSGSDLTLVDPQGQTWAAMSDGQHVGKYLRRLLTGRCYQIQTSTSGKASGVLTSTFTVTSATSSTALGTLTAGATTGELFEIVELAASDTTFDASLRTTLPGGDGVNPFGLQLGTPSGLTSVVTFDTTYIYKYAAHAASLAAALKATTDILDLRCEVWRQIGTSTYTNDPDESDNVGDYTVLDAGGAAATPYRFERHLWNSSTSTWGITYRVLPGTPAVGDIVTFENPTVGHQTVTVGVITAINAGRTEFQLADFYTGAAIPVNTTANGLWVSDAVVQVRTYRRQSAFPRVDAFNSGTNTITFDSATGLLSGDRIVFDRLPSPSRHVVALNDPNAETTLGFGVKAGSLTQSGVWGYRNETGQSGHFATWSGSLPTGWALLSGSVTKDTSDSLYAQGCMLLEDAQLQAPLVHRWRRDEQTECSVILDYKIDSGVDPATVALTITVYDATWRRGVTTALTTLETRTFSGEALGVGAWVTATLAGVTIPADCRDLVAVVAVASDPPQAVRVGGFAFHFTSEAPSVVCDFSGSNDLWASVVDVLPERSNPLANASSYEAGIRDIYREKGTANTDVQLGQMVTANLPRLGLVNASLRVVRMRMNRSDPRETTLTLARKVSTLTATLATESTGGGASVVVTANASGKSGGAGGGGGNTGLAPNDPRSFGAFADGVHDDSPYFALAVASPEALIYGGISVSAGTYRISNATTVKGCVFAPGAVIKFDSGVTMTFQEAPTLPDFRQVFDLSAGGFCAPIFQKPPRRWHLEHYGVKGDNLTDDTALIIRASQICGALKGTTLELRPGAIYRVFPTGSWTTYGTSILLDFTNAVDQRLEANGATFSVGDATAAANQINLVYLFNVAGFSVRGLRATQDNATITTSGGNAASDYGISLITVSGDSRRIRIGDVEQTGGRFGLQVRGEWPDFQYRARNIRMTNAEFTTVYYPQSFQHSGDDYVARNIRTINCGRSYFPTSVRDHDVEMYSEHGGPFDDVVIIAKGYTGRFSACQNIKLRYHTKGRYAGGQDQGTNQCLVCCDVTQYPDVSGVSVAGPATLKDIDIEIVAENTTTTPITRRVFMFRKRDKLDNPDTTGRGHSIINVAVRGSVVAGTALTNTAFDLFADALYSWSGDFAHNVKVGRLSVLSDPGEVVIAADGVPFVAGYDGLVLDDIETEGQVNLTNFTFGRTKTLRNVRSANLNVSEAEQSFTPTWGASGTAPSLGNGTLTGKLWRRGQHVIAVIELTAGSTTTYGTGTWRFDLPASVNYHTADTPLPGNGRAYDSSANTHTPVTAEMTVVSPPRAEVYASNGQVGQLVPFTWASGDKLRLTLQWITNS</sequence>
<dbReference type="KEGG" id="gba:J421_4588"/>
<dbReference type="Gene3D" id="2.160.20.10">
    <property type="entry name" value="Single-stranded right-handed beta-helix, Pectin lyase-like"/>
    <property type="match status" value="1"/>
</dbReference>
<organism evidence="1 3">
    <name type="scientific">Gemmatirosa kalamazoonensis</name>
    <dbReference type="NCBI Taxonomy" id="861299"/>
    <lineage>
        <taxon>Bacteria</taxon>
        <taxon>Pseudomonadati</taxon>
        <taxon>Gemmatimonadota</taxon>
        <taxon>Gemmatimonadia</taxon>
        <taxon>Gemmatimonadales</taxon>
        <taxon>Gemmatimonadaceae</taxon>
        <taxon>Gemmatirosa</taxon>
    </lineage>
</organism>
<reference evidence="1" key="1">
    <citation type="submission" date="2013-12" db="EMBL/GenBank/DDBJ databases">
        <authorList>
            <person name="DeBruyn J.M."/>
            <person name="Radosevich M."/>
            <person name="Wommack K.Eric."/>
            <person name="Polson S."/>
            <person name="Hauser L.J."/>
            <person name="Fawaz M.N."/>
            <person name="Korlach J."/>
            <person name="Tsai Y.-C."/>
        </authorList>
    </citation>
    <scope>NUCLEOTIDE SEQUENCE</scope>
    <source>
        <strain evidence="1">KBS708</strain>
        <plasmid evidence="1">1</plasmid>
    </source>
</reference>
<protein>
    <submittedName>
        <fullName evidence="1">Uncharacterized protein</fullName>
    </submittedName>
</protein>
<dbReference type="OrthoDB" id="4237396at2"/>